<name>A0ACB7SYS4_HYAAI</name>
<dbReference type="Proteomes" id="UP000821845">
    <property type="component" value="Chromosome 2"/>
</dbReference>
<evidence type="ECO:0000313" key="1">
    <source>
        <dbReference type="EMBL" id="KAH6940397.1"/>
    </source>
</evidence>
<keyword evidence="2" id="KW-1185">Reference proteome</keyword>
<dbReference type="EMBL" id="CM023482">
    <property type="protein sequence ID" value="KAH6940397.1"/>
    <property type="molecule type" value="Genomic_DNA"/>
</dbReference>
<protein>
    <submittedName>
        <fullName evidence="1">Uncharacterized protein</fullName>
    </submittedName>
</protein>
<reference evidence="1" key="1">
    <citation type="submission" date="2020-05" db="EMBL/GenBank/DDBJ databases">
        <title>Large-scale comparative analyses of tick genomes elucidate their genetic diversity and vector capacities.</title>
        <authorList>
            <person name="Jia N."/>
            <person name="Wang J."/>
            <person name="Shi W."/>
            <person name="Du L."/>
            <person name="Sun Y."/>
            <person name="Zhan W."/>
            <person name="Jiang J."/>
            <person name="Wang Q."/>
            <person name="Zhang B."/>
            <person name="Ji P."/>
            <person name="Sakyi L.B."/>
            <person name="Cui X."/>
            <person name="Yuan T."/>
            <person name="Jiang B."/>
            <person name="Yang W."/>
            <person name="Lam T.T.-Y."/>
            <person name="Chang Q."/>
            <person name="Ding S."/>
            <person name="Wang X."/>
            <person name="Zhu J."/>
            <person name="Ruan X."/>
            <person name="Zhao L."/>
            <person name="Wei J."/>
            <person name="Que T."/>
            <person name="Du C."/>
            <person name="Cheng J."/>
            <person name="Dai P."/>
            <person name="Han X."/>
            <person name="Huang E."/>
            <person name="Gao Y."/>
            <person name="Liu J."/>
            <person name="Shao H."/>
            <person name="Ye R."/>
            <person name="Li L."/>
            <person name="Wei W."/>
            <person name="Wang X."/>
            <person name="Wang C."/>
            <person name="Yang T."/>
            <person name="Huo Q."/>
            <person name="Li W."/>
            <person name="Guo W."/>
            <person name="Chen H."/>
            <person name="Zhou L."/>
            <person name="Ni X."/>
            <person name="Tian J."/>
            <person name="Zhou Y."/>
            <person name="Sheng Y."/>
            <person name="Liu T."/>
            <person name="Pan Y."/>
            <person name="Xia L."/>
            <person name="Li J."/>
            <person name="Zhao F."/>
            <person name="Cao W."/>
        </authorList>
    </citation>
    <scope>NUCLEOTIDE SEQUENCE</scope>
    <source>
        <strain evidence="1">Hyas-2018</strain>
    </source>
</reference>
<proteinExistence type="predicted"/>
<evidence type="ECO:0000313" key="2">
    <source>
        <dbReference type="Proteomes" id="UP000821845"/>
    </source>
</evidence>
<comment type="caution">
    <text evidence="1">The sequence shown here is derived from an EMBL/GenBank/DDBJ whole genome shotgun (WGS) entry which is preliminary data.</text>
</comment>
<accession>A0ACB7SYS4</accession>
<gene>
    <name evidence="1" type="ORF">HPB50_027547</name>
</gene>
<sequence>MEQQQLITKEESARHVRMESLPTTTAVGFRLINKKVIVFLVSAVAVLGCTLALNMVHMYGPPAFTAETASTGPQEEDYLLMPASAAAAPVQAEPAVERAPPAEIVAPLRQPAGGLPATVAESAEPEDIAAYTQHAASEDDSSFGGNDTASVEFRTAGSCIISTKEVIVVQT</sequence>
<organism evidence="1 2">
    <name type="scientific">Hyalomma asiaticum</name>
    <name type="common">Tick</name>
    <dbReference type="NCBI Taxonomy" id="266040"/>
    <lineage>
        <taxon>Eukaryota</taxon>
        <taxon>Metazoa</taxon>
        <taxon>Ecdysozoa</taxon>
        <taxon>Arthropoda</taxon>
        <taxon>Chelicerata</taxon>
        <taxon>Arachnida</taxon>
        <taxon>Acari</taxon>
        <taxon>Parasitiformes</taxon>
        <taxon>Ixodida</taxon>
        <taxon>Ixodoidea</taxon>
        <taxon>Ixodidae</taxon>
        <taxon>Hyalomminae</taxon>
        <taxon>Hyalomma</taxon>
    </lineage>
</organism>